<evidence type="ECO:0000259" key="3">
    <source>
        <dbReference type="Pfam" id="PF01494"/>
    </source>
</evidence>
<dbReference type="Proteomes" id="UP000225605">
    <property type="component" value="Unassembled WGS sequence"/>
</dbReference>
<sequence>MVYRIDKKIVIAGAGIGGVTLAAQLASLGIECDIYEQQKLLSEAGFGLNIQPTAVSALYRLGLSEQLNSVGIQTRAHRYVDHLGTLLFEEARGIEAGFDTPQISISRAKLLNLIFSMAKDKQAFHFGSAFSGDFFNKADWADKLIVGADGIHSAVRRALFPDTTELNAGGIMLWRGMTIMPRLLDGRTMIIANDENGVRLVAYPMSKSHDLCVESLVNWVILVPMSYETLPETAINHFQATNFLLDLLKEWHFHWLDLQTLITMSKTIMRTAMVDKQPLEKWSHGQCVLLGDAAHPMFPVGANGATQSILDAETLAYALYDYPDFESAIVAYEYVRIPAVSKIVMANRKMNERDLMLQNLAPQERGQEIAITTTNYETETIKEMFGLTPYKNLGLL</sequence>
<keyword evidence="7" id="KW-1185">Reference proteome</keyword>
<dbReference type="AlphaFoldDB" id="A0A2D0IUQ0"/>
<dbReference type="GO" id="GO:0004497">
    <property type="term" value="F:monooxygenase activity"/>
    <property type="evidence" value="ECO:0007669"/>
    <property type="project" value="UniProtKB-KW"/>
</dbReference>
<dbReference type="Proteomes" id="UP000283568">
    <property type="component" value="Unassembled WGS sequence"/>
</dbReference>
<comment type="caution">
    <text evidence="4">The sequence shown here is derived from an EMBL/GenBank/DDBJ whole genome shotgun (WGS) entry which is preliminary data.</text>
</comment>
<dbReference type="SUPFAM" id="SSF51905">
    <property type="entry name" value="FAD/NAD(P)-binding domain"/>
    <property type="match status" value="1"/>
</dbReference>
<dbReference type="InterPro" id="IPR036188">
    <property type="entry name" value="FAD/NAD-bd_sf"/>
</dbReference>
<protein>
    <submittedName>
        <fullName evidence="5">2-polyprenyl-6-methoxyphenol hydroxylase-like FAD-dependent oxidoreductase</fullName>
    </submittedName>
    <submittedName>
        <fullName evidence="4">Flavin dependent hydroxylase PhzS</fullName>
    </submittedName>
</protein>
<dbReference type="Pfam" id="PF01494">
    <property type="entry name" value="FAD_binding_3"/>
    <property type="match status" value="1"/>
</dbReference>
<keyword evidence="2" id="KW-0503">Monooxygenase</keyword>
<evidence type="ECO:0000313" key="7">
    <source>
        <dbReference type="Proteomes" id="UP000283568"/>
    </source>
</evidence>
<reference evidence="5 7" key="2">
    <citation type="submission" date="2018-09" db="EMBL/GenBank/DDBJ databases">
        <title>Genomic Encyclopedia of Archaeal and Bacterial Type Strains, Phase II (KMG-II): from individual species to whole genera.</title>
        <authorList>
            <person name="Goeker M."/>
        </authorList>
    </citation>
    <scope>NUCLEOTIDE SEQUENCE [LARGE SCALE GENOMIC DNA]</scope>
    <source>
        <strain evidence="5 7">DSM 16337</strain>
    </source>
</reference>
<dbReference type="GO" id="GO:0071949">
    <property type="term" value="F:FAD binding"/>
    <property type="evidence" value="ECO:0007669"/>
    <property type="project" value="InterPro"/>
</dbReference>
<dbReference type="EMBL" id="RAQI01000001">
    <property type="protein sequence ID" value="RKE93489.1"/>
    <property type="molecule type" value="Genomic_DNA"/>
</dbReference>
<dbReference type="RefSeq" id="WP_099131822.1">
    <property type="nucleotide sequence ID" value="NZ_CAWNOJ010000064.1"/>
</dbReference>
<organism evidence="4 6">
    <name type="scientific">Xenorhabdus ehlersii</name>
    <dbReference type="NCBI Taxonomy" id="290111"/>
    <lineage>
        <taxon>Bacteria</taxon>
        <taxon>Pseudomonadati</taxon>
        <taxon>Pseudomonadota</taxon>
        <taxon>Gammaproteobacteria</taxon>
        <taxon>Enterobacterales</taxon>
        <taxon>Morganellaceae</taxon>
        <taxon>Xenorhabdus</taxon>
    </lineage>
</organism>
<dbReference type="PANTHER" id="PTHR13789">
    <property type="entry name" value="MONOOXYGENASE"/>
    <property type="match status" value="1"/>
</dbReference>
<dbReference type="EMBL" id="NIBT01000005">
    <property type="protein sequence ID" value="PHM25643.1"/>
    <property type="molecule type" value="Genomic_DNA"/>
</dbReference>
<accession>A0A2D0IUQ0</accession>
<evidence type="ECO:0000313" key="6">
    <source>
        <dbReference type="Proteomes" id="UP000225605"/>
    </source>
</evidence>
<dbReference type="SUPFAM" id="SSF54373">
    <property type="entry name" value="FAD-linked reductases, C-terminal domain"/>
    <property type="match status" value="1"/>
</dbReference>
<dbReference type="OrthoDB" id="9782160at2"/>
<evidence type="ECO:0000256" key="2">
    <source>
        <dbReference type="ARBA" id="ARBA00023033"/>
    </source>
</evidence>
<evidence type="ECO:0000313" key="5">
    <source>
        <dbReference type="EMBL" id="RKE93489.1"/>
    </source>
</evidence>
<feature type="domain" description="FAD-binding" evidence="3">
    <location>
        <begin position="143"/>
        <end position="320"/>
    </location>
</feature>
<gene>
    <name evidence="5" type="ORF">BDE27_1234</name>
    <name evidence="4" type="ORF">Xehl_01270</name>
</gene>
<dbReference type="Gene3D" id="3.30.9.30">
    <property type="match status" value="1"/>
</dbReference>
<dbReference type="PANTHER" id="PTHR13789:SF268">
    <property type="entry name" value="5-METHYLPHENAZINE-1-CARBOXYLATE 1-MONOOXYGENASE"/>
    <property type="match status" value="1"/>
</dbReference>
<name>A0A2D0IUQ0_9GAMM</name>
<dbReference type="Gene3D" id="3.50.50.60">
    <property type="entry name" value="FAD/NAD(P)-binding domain"/>
    <property type="match status" value="1"/>
</dbReference>
<dbReference type="PRINTS" id="PR00420">
    <property type="entry name" value="RNGMNOXGNASE"/>
</dbReference>
<keyword evidence="1" id="KW-0560">Oxidoreductase</keyword>
<proteinExistence type="predicted"/>
<evidence type="ECO:0000256" key="1">
    <source>
        <dbReference type="ARBA" id="ARBA00023002"/>
    </source>
</evidence>
<dbReference type="InterPro" id="IPR002938">
    <property type="entry name" value="FAD-bd"/>
</dbReference>
<reference evidence="4 6" key="1">
    <citation type="journal article" date="2017" name="Nat. Microbiol.">
        <title>Natural product diversity associated with the nematode symbionts Photorhabdus and Xenorhabdus.</title>
        <authorList>
            <person name="Tobias N.J."/>
            <person name="Wolff H."/>
            <person name="Djahanschiri B."/>
            <person name="Grundmann F."/>
            <person name="Kronenwerth M."/>
            <person name="Shi Y.M."/>
            <person name="Simonyi S."/>
            <person name="Grun P."/>
            <person name="Shapiro-Ilan D."/>
            <person name="Pidot S.J."/>
            <person name="Stinear T.P."/>
            <person name="Ebersberger I."/>
            <person name="Bode H.B."/>
        </authorList>
    </citation>
    <scope>NUCLEOTIDE SEQUENCE [LARGE SCALE GENOMIC DNA]</scope>
    <source>
        <strain evidence="4 6">DSM 16337</strain>
    </source>
</reference>
<dbReference type="InterPro" id="IPR050493">
    <property type="entry name" value="FAD-dep_Monooxygenase_BioMet"/>
</dbReference>
<evidence type="ECO:0000313" key="4">
    <source>
        <dbReference type="EMBL" id="PHM25643.1"/>
    </source>
</evidence>